<name>A0A6M3KMN0_9ZZZZ</name>
<dbReference type="EMBL" id="MT142507">
    <property type="protein sequence ID" value="QJA83287.1"/>
    <property type="molecule type" value="Genomic_DNA"/>
</dbReference>
<sequence>MKDSIFIEYLGVEVPVNNGIIMFPSDTKLRDKYMASKSHPAIVNLYLLFWLIETLTKPGDTILDPTSGMGTSMLATLMERNVINVELEKHMAENQRLNWEKLRSDFHPVGSYTLLEGDARRYLPCPASHVIFSPPYSVNISRGGKQVAAMGAESGTFVGEYGQDRAQLARLSYFNLVMAMKEIYRGLYQSLPIGGFMCTITKDSVNTKEAKYRGFGGIEPYSADTIRICHEVGFDLYALYRRHAPPSLRLQIAWSQNPGIPHVTTEEIIVVRKER</sequence>
<dbReference type="GO" id="GO:0003677">
    <property type="term" value="F:DNA binding"/>
    <property type="evidence" value="ECO:0007669"/>
    <property type="project" value="InterPro"/>
</dbReference>
<reference evidence="5" key="1">
    <citation type="submission" date="2020-03" db="EMBL/GenBank/DDBJ databases">
        <title>The deep terrestrial virosphere.</title>
        <authorList>
            <person name="Holmfeldt K."/>
            <person name="Nilsson E."/>
            <person name="Simone D."/>
            <person name="Lopez-Fernandez M."/>
            <person name="Wu X."/>
            <person name="de Brujin I."/>
            <person name="Lundin D."/>
            <person name="Andersson A."/>
            <person name="Bertilsson S."/>
            <person name="Dopson M."/>
        </authorList>
    </citation>
    <scope>NUCLEOTIDE SEQUENCE</scope>
    <source>
        <strain evidence="5">MM415A00301</strain>
        <strain evidence="4">MM415B00258</strain>
    </source>
</reference>
<accession>A0A6M3KMN0</accession>
<dbReference type="InterPro" id="IPR002941">
    <property type="entry name" value="DNA_methylase_N4/N6"/>
</dbReference>
<dbReference type="InterPro" id="IPR029063">
    <property type="entry name" value="SAM-dependent_MTases_sf"/>
</dbReference>
<evidence type="ECO:0000313" key="5">
    <source>
        <dbReference type="EMBL" id="QJA83287.1"/>
    </source>
</evidence>
<dbReference type="EMBL" id="MT141568">
    <property type="protein sequence ID" value="QJA67272.1"/>
    <property type="molecule type" value="Genomic_DNA"/>
</dbReference>
<dbReference type="Gene3D" id="3.40.50.150">
    <property type="entry name" value="Vaccinia Virus protein VP39"/>
    <property type="match status" value="1"/>
</dbReference>
<dbReference type="GO" id="GO:0008170">
    <property type="term" value="F:N-methyltransferase activity"/>
    <property type="evidence" value="ECO:0007669"/>
    <property type="project" value="InterPro"/>
</dbReference>
<evidence type="ECO:0000256" key="1">
    <source>
        <dbReference type="ARBA" id="ARBA00022603"/>
    </source>
</evidence>
<evidence type="ECO:0000259" key="3">
    <source>
        <dbReference type="Pfam" id="PF01555"/>
    </source>
</evidence>
<keyword evidence="2 5" id="KW-0808">Transferase</keyword>
<dbReference type="AlphaFoldDB" id="A0A6M3KMN0"/>
<keyword evidence="1 5" id="KW-0489">Methyltransferase</keyword>
<dbReference type="Pfam" id="PF01555">
    <property type="entry name" value="N6_N4_Mtase"/>
    <property type="match status" value="1"/>
</dbReference>
<evidence type="ECO:0000256" key="2">
    <source>
        <dbReference type="ARBA" id="ARBA00022679"/>
    </source>
</evidence>
<gene>
    <name evidence="5" type="ORF">MM415A00301_0021</name>
    <name evidence="4" type="ORF">MM415B00258_0021</name>
</gene>
<proteinExistence type="predicted"/>
<protein>
    <submittedName>
        <fullName evidence="5">Putative methyltransferase</fullName>
    </submittedName>
</protein>
<evidence type="ECO:0000313" key="4">
    <source>
        <dbReference type="EMBL" id="QJA67272.1"/>
    </source>
</evidence>
<dbReference type="GO" id="GO:0032259">
    <property type="term" value="P:methylation"/>
    <property type="evidence" value="ECO:0007669"/>
    <property type="project" value="UniProtKB-KW"/>
</dbReference>
<organism evidence="5">
    <name type="scientific">viral metagenome</name>
    <dbReference type="NCBI Taxonomy" id="1070528"/>
    <lineage>
        <taxon>unclassified sequences</taxon>
        <taxon>metagenomes</taxon>
        <taxon>organismal metagenomes</taxon>
    </lineage>
</organism>
<feature type="domain" description="DNA methylase N-4/N-6" evidence="3">
    <location>
        <begin position="33"/>
        <end position="93"/>
    </location>
</feature>
<dbReference type="SUPFAM" id="SSF53335">
    <property type="entry name" value="S-adenosyl-L-methionine-dependent methyltransferases"/>
    <property type="match status" value="1"/>
</dbReference>